<dbReference type="Gene3D" id="3.40.50.300">
    <property type="entry name" value="P-loop containing nucleotide triphosphate hydrolases"/>
    <property type="match status" value="1"/>
</dbReference>
<dbReference type="PANTHER" id="PTHR12435">
    <property type="match status" value="1"/>
</dbReference>
<sequence length="346" mass="39514">MSAYSLPRMGQLSFLAYLAVFSYLSVTTSVSLDLTELRNKVSKIKVNPRGNLWATGHFMGKKSLFDYPDGHELNAARLPLSSPEVAKGLKNLFTQKMVDAALDQAEGRRERYNSVTEGTELLMKIIERYVKNSEKRATKHHELLITFCILDSRKEKELRGALKAEVERKINQEDVIHCDTAVDVCSSWNQQRAPEEQYSQEVFDALVMRFEAPESRNRWDRPLFTIQKDDTLPFEAIVDAIIHRKAPPPNQSTLSQPLSSTNFMFELDRVTQEMVMTILNAQKTSVPGDLITVPGANVKIELTRGLHMAELRKLKRQFVSYTKLHPTEDIGQIANMFVQYINRSLH</sequence>
<keyword evidence="10" id="KW-1185">Reference proteome</keyword>
<dbReference type="EMBL" id="BFAA01010614">
    <property type="protein sequence ID" value="GCB79247.1"/>
    <property type="molecule type" value="Genomic_DNA"/>
</dbReference>
<keyword evidence="3" id="KW-0964">Secreted</keyword>
<dbReference type="OrthoDB" id="9972657at2759"/>
<comment type="similarity">
    <text evidence="7">Belongs to the KTI12 family.</text>
</comment>
<gene>
    <name evidence="9" type="ORF">scyTo_0016930</name>
</gene>
<comment type="subcellular location">
    <subcellularLocation>
        <location evidence="1">Secreted</location>
    </subcellularLocation>
</comment>
<dbReference type="InterPro" id="IPR013641">
    <property type="entry name" value="KTI12/PSTK"/>
</dbReference>
<reference evidence="9 10" key="1">
    <citation type="journal article" date="2018" name="Nat. Ecol. Evol.">
        <title>Shark genomes provide insights into elasmobranch evolution and the origin of vertebrates.</title>
        <authorList>
            <person name="Hara Y"/>
            <person name="Yamaguchi K"/>
            <person name="Onimaru K"/>
            <person name="Kadota M"/>
            <person name="Koyanagi M"/>
            <person name="Keeley SD"/>
            <person name="Tatsumi K"/>
            <person name="Tanaka K"/>
            <person name="Motone F"/>
            <person name="Kageyama Y"/>
            <person name="Nozu R"/>
            <person name="Adachi N"/>
            <person name="Nishimura O"/>
            <person name="Nakagawa R"/>
            <person name="Tanegashima C"/>
            <person name="Kiyatake I"/>
            <person name="Matsumoto R"/>
            <person name="Murakumo K"/>
            <person name="Nishida K"/>
            <person name="Terakita A"/>
            <person name="Kuratani S"/>
            <person name="Sato K"/>
            <person name="Hyodo S Kuraku.S."/>
        </authorList>
    </citation>
    <scope>NUCLEOTIDE SEQUENCE [LARGE SCALE GENOMIC DNA]</scope>
</reference>
<dbReference type="STRING" id="75743.A0A401Q1H0"/>
<dbReference type="PROSITE" id="PS00257">
    <property type="entry name" value="BOMBESIN"/>
    <property type="match status" value="1"/>
</dbReference>
<evidence type="ECO:0000313" key="10">
    <source>
        <dbReference type="Proteomes" id="UP000288216"/>
    </source>
</evidence>
<evidence type="ECO:0000256" key="1">
    <source>
        <dbReference type="ARBA" id="ARBA00004613"/>
    </source>
</evidence>
<keyword evidence="4" id="KW-0547">Nucleotide-binding</keyword>
<keyword evidence="6" id="KW-0067">ATP-binding</keyword>
<comment type="similarity">
    <text evidence="2">Belongs to the bombesin/neuromedin-B/ranatensin family.</text>
</comment>
<evidence type="ECO:0000256" key="8">
    <source>
        <dbReference type="ARBA" id="ARBA00026170"/>
    </source>
</evidence>
<keyword evidence="5" id="KW-0027">Amidation</keyword>
<comment type="caution">
    <text evidence="9">The sequence shown here is derived from an EMBL/GenBank/DDBJ whole genome shotgun (WGS) entry which is preliminary data.</text>
</comment>
<dbReference type="InterPro" id="IPR000874">
    <property type="entry name" value="Bombesin"/>
</dbReference>
<evidence type="ECO:0000256" key="7">
    <source>
        <dbReference type="ARBA" id="ARBA00025768"/>
    </source>
</evidence>
<evidence type="ECO:0000256" key="4">
    <source>
        <dbReference type="ARBA" id="ARBA00022741"/>
    </source>
</evidence>
<dbReference type="InterPro" id="IPR027417">
    <property type="entry name" value="P-loop_NTPase"/>
</dbReference>
<dbReference type="Pfam" id="PF08433">
    <property type="entry name" value="KTI12"/>
    <property type="match status" value="1"/>
</dbReference>
<dbReference type="AlphaFoldDB" id="A0A401Q1H0"/>
<protein>
    <recommendedName>
        <fullName evidence="8">Protein KTI12 homolog</fullName>
    </recommendedName>
</protein>
<evidence type="ECO:0000256" key="6">
    <source>
        <dbReference type="ARBA" id="ARBA00022840"/>
    </source>
</evidence>
<dbReference type="Pfam" id="PF02044">
    <property type="entry name" value="Bombesin"/>
    <property type="match status" value="1"/>
</dbReference>
<proteinExistence type="inferred from homology"/>
<name>A0A401Q1H0_SCYTO</name>
<organism evidence="9 10">
    <name type="scientific">Scyliorhinus torazame</name>
    <name type="common">Cloudy catshark</name>
    <name type="synonym">Catulus torazame</name>
    <dbReference type="NCBI Taxonomy" id="75743"/>
    <lineage>
        <taxon>Eukaryota</taxon>
        <taxon>Metazoa</taxon>
        <taxon>Chordata</taxon>
        <taxon>Craniata</taxon>
        <taxon>Vertebrata</taxon>
        <taxon>Chondrichthyes</taxon>
        <taxon>Elasmobranchii</taxon>
        <taxon>Galeomorphii</taxon>
        <taxon>Galeoidea</taxon>
        <taxon>Carcharhiniformes</taxon>
        <taxon>Scyliorhinidae</taxon>
        <taxon>Scyliorhinus</taxon>
    </lineage>
</organism>
<dbReference type="GO" id="GO:0005576">
    <property type="term" value="C:extracellular region"/>
    <property type="evidence" value="ECO:0007669"/>
    <property type="project" value="UniProtKB-SubCell"/>
</dbReference>
<evidence type="ECO:0000256" key="2">
    <source>
        <dbReference type="ARBA" id="ARBA00010012"/>
    </source>
</evidence>
<dbReference type="GO" id="GO:0007218">
    <property type="term" value="P:neuropeptide signaling pathway"/>
    <property type="evidence" value="ECO:0007669"/>
    <property type="project" value="InterPro"/>
</dbReference>
<evidence type="ECO:0000313" key="9">
    <source>
        <dbReference type="EMBL" id="GCB79247.1"/>
    </source>
</evidence>
<evidence type="ECO:0000256" key="3">
    <source>
        <dbReference type="ARBA" id="ARBA00022525"/>
    </source>
</evidence>
<dbReference type="Proteomes" id="UP000288216">
    <property type="component" value="Unassembled WGS sequence"/>
</dbReference>
<evidence type="ECO:0000256" key="5">
    <source>
        <dbReference type="ARBA" id="ARBA00022815"/>
    </source>
</evidence>
<accession>A0A401Q1H0</accession>
<dbReference type="GO" id="GO:0005524">
    <property type="term" value="F:ATP binding"/>
    <property type="evidence" value="ECO:0007669"/>
    <property type="project" value="UniProtKB-KW"/>
</dbReference>